<dbReference type="AlphaFoldDB" id="A0A8B6M208"/>
<sequence>MFNRMERRDPQEGHRDASKLLIEADALEHALRLKDLRSAIASVDGIAAELAPHIGARLMKIVRPLALRIRFGYCGRGSAVPGVEDLLRPGGDIHNAGAF</sequence>
<gene>
    <name evidence="1" type="ORF">MPC4_110095</name>
</gene>
<keyword evidence="2" id="KW-1185">Reference proteome</keyword>
<comment type="caution">
    <text evidence="1">The sequence shown here is derived from an EMBL/GenBank/DDBJ whole genome shotgun (WGS) entry which is preliminary data.</text>
</comment>
<dbReference type="EMBL" id="CABFMQ020000013">
    <property type="protein sequence ID" value="VTZ48795.1"/>
    <property type="molecule type" value="Genomic_DNA"/>
</dbReference>
<protein>
    <submittedName>
        <fullName evidence="1">Uncharacterized protein</fullName>
    </submittedName>
</protein>
<accession>A0A8B6M208</accession>
<dbReference type="Proteomes" id="UP000485880">
    <property type="component" value="Unassembled WGS sequence"/>
</dbReference>
<reference evidence="1 2" key="1">
    <citation type="submission" date="2019-05" db="EMBL/GenBank/DDBJ databases">
        <authorList>
            <person name="Farhan Ul Haque M."/>
        </authorList>
    </citation>
    <scope>NUCLEOTIDE SEQUENCE [LARGE SCALE GENOMIC DNA]</scope>
    <source>
        <strain evidence="1">2</strain>
    </source>
</reference>
<evidence type="ECO:0000313" key="2">
    <source>
        <dbReference type="Proteomes" id="UP000485880"/>
    </source>
</evidence>
<name>A0A8B6M208_METTU</name>
<proteinExistence type="predicted"/>
<organism evidence="1 2">
    <name type="scientific">Methylocella tundrae</name>
    <dbReference type="NCBI Taxonomy" id="227605"/>
    <lineage>
        <taxon>Bacteria</taxon>
        <taxon>Pseudomonadati</taxon>
        <taxon>Pseudomonadota</taxon>
        <taxon>Alphaproteobacteria</taxon>
        <taxon>Hyphomicrobiales</taxon>
        <taxon>Beijerinckiaceae</taxon>
        <taxon>Methylocella</taxon>
    </lineage>
</organism>
<evidence type="ECO:0000313" key="1">
    <source>
        <dbReference type="EMBL" id="VTZ48795.1"/>
    </source>
</evidence>